<dbReference type="InterPro" id="IPR002048">
    <property type="entry name" value="EF_hand_dom"/>
</dbReference>
<evidence type="ECO:0000313" key="4">
    <source>
        <dbReference type="EMBL" id="MCY0149582.1"/>
    </source>
</evidence>
<feature type="region of interest" description="Disordered" evidence="1">
    <location>
        <begin position="82"/>
        <end position="177"/>
    </location>
</feature>
<gene>
    <name evidence="4" type="ORF">OEG84_18180</name>
</gene>
<dbReference type="Gene3D" id="1.10.238.10">
    <property type="entry name" value="EF-hand"/>
    <property type="match status" value="2"/>
</dbReference>
<feature type="domain" description="EF-hand" evidence="3">
    <location>
        <begin position="167"/>
        <end position="192"/>
    </location>
</feature>
<feature type="domain" description="EF-hand" evidence="3">
    <location>
        <begin position="54"/>
        <end position="89"/>
    </location>
</feature>
<dbReference type="SUPFAM" id="SSF47473">
    <property type="entry name" value="EF-hand"/>
    <property type="match status" value="1"/>
</dbReference>
<proteinExistence type="predicted"/>
<dbReference type="PROSITE" id="PS50222">
    <property type="entry name" value="EF_HAND_2"/>
    <property type="match status" value="2"/>
</dbReference>
<comment type="caution">
    <text evidence="4">The sequence shown here is derived from an EMBL/GenBank/DDBJ whole genome shotgun (WGS) entry which is preliminary data.</text>
</comment>
<protein>
    <submittedName>
        <fullName evidence="4">EF-hand domain-containing protein</fullName>
    </submittedName>
</protein>
<dbReference type="EMBL" id="JAOVZR010000001">
    <property type="protein sequence ID" value="MCY0149582.1"/>
    <property type="molecule type" value="Genomic_DNA"/>
</dbReference>
<evidence type="ECO:0000259" key="3">
    <source>
        <dbReference type="PROSITE" id="PS50222"/>
    </source>
</evidence>
<dbReference type="Pfam" id="PF13202">
    <property type="entry name" value="EF-hand_5"/>
    <property type="match status" value="3"/>
</dbReference>
<evidence type="ECO:0000256" key="2">
    <source>
        <dbReference type="SAM" id="SignalP"/>
    </source>
</evidence>
<organism evidence="4 5">
    <name type="scientific">Hoeflea algicola</name>
    <dbReference type="NCBI Taxonomy" id="2983763"/>
    <lineage>
        <taxon>Bacteria</taxon>
        <taxon>Pseudomonadati</taxon>
        <taxon>Pseudomonadota</taxon>
        <taxon>Alphaproteobacteria</taxon>
        <taxon>Hyphomicrobiales</taxon>
        <taxon>Rhizobiaceae</taxon>
        <taxon>Hoeflea</taxon>
    </lineage>
</organism>
<feature type="compositionally biased region" description="Basic and acidic residues" evidence="1">
    <location>
        <begin position="84"/>
        <end position="103"/>
    </location>
</feature>
<keyword evidence="2" id="KW-0732">Signal</keyword>
<evidence type="ECO:0000313" key="5">
    <source>
        <dbReference type="Proteomes" id="UP001073227"/>
    </source>
</evidence>
<dbReference type="InterPro" id="IPR018247">
    <property type="entry name" value="EF_Hand_1_Ca_BS"/>
</dbReference>
<evidence type="ECO:0000256" key="1">
    <source>
        <dbReference type="SAM" id="MobiDB-lite"/>
    </source>
</evidence>
<dbReference type="PROSITE" id="PS00018">
    <property type="entry name" value="EF_HAND_1"/>
    <property type="match status" value="3"/>
</dbReference>
<dbReference type="InterPro" id="IPR011992">
    <property type="entry name" value="EF-hand-dom_pair"/>
</dbReference>
<feature type="compositionally biased region" description="Basic and acidic residues" evidence="1">
    <location>
        <begin position="116"/>
        <end position="175"/>
    </location>
</feature>
<reference evidence="4" key="1">
    <citation type="submission" date="2022-10" db="EMBL/GenBank/DDBJ databases">
        <title>Hoeflea sp. G2-23, isolated from marine algae.</title>
        <authorList>
            <person name="Kristyanto S."/>
            <person name="Kim J.M."/>
            <person name="Jeon C.O."/>
        </authorList>
    </citation>
    <scope>NUCLEOTIDE SEQUENCE</scope>
    <source>
        <strain evidence="4">G2-23</strain>
    </source>
</reference>
<dbReference type="RefSeq" id="WP_267655037.1">
    <property type="nucleotide sequence ID" value="NZ_JAOVZR010000001.1"/>
</dbReference>
<feature type="chain" id="PRO_5047097793" evidence="2">
    <location>
        <begin position="24"/>
        <end position="214"/>
    </location>
</feature>
<name>A0ABT3ZCT1_9HYPH</name>
<dbReference type="Proteomes" id="UP001073227">
    <property type="component" value="Unassembled WGS sequence"/>
</dbReference>
<accession>A0ABT3ZCT1</accession>
<feature type="signal peptide" evidence="2">
    <location>
        <begin position="1"/>
        <end position="23"/>
    </location>
</feature>
<sequence length="214" mass="23780">MKNILLATIAATLVASVAVPAMAAPQGEGHRGPRIERMMERFDANRDGAVMLDEIAAHRTAMFESADTDKSGTLSEQEIAAFGEMHKAERKKARDERRAERGGDQNQKMGKHHGKRDGEGRHADRHEGKRGEGRHADRHEGKRGEGRHAGKHDGKRGEGRHGGPSLERLDTDKNGEISVEEFAAMDTTMFERFDRNGDNKIDITDFYGKRADNN</sequence>
<keyword evidence="5" id="KW-1185">Reference proteome</keyword>